<accession>A0A165CZ46</accession>
<keyword evidence="2" id="KW-0812">Transmembrane</keyword>
<organism evidence="3 4">
    <name type="scientific">Laetiporus sulphureus 93-53</name>
    <dbReference type="NCBI Taxonomy" id="1314785"/>
    <lineage>
        <taxon>Eukaryota</taxon>
        <taxon>Fungi</taxon>
        <taxon>Dikarya</taxon>
        <taxon>Basidiomycota</taxon>
        <taxon>Agaricomycotina</taxon>
        <taxon>Agaricomycetes</taxon>
        <taxon>Polyporales</taxon>
        <taxon>Laetiporus</taxon>
    </lineage>
</organism>
<dbReference type="EMBL" id="KV427641">
    <property type="protein sequence ID" value="KZT03788.1"/>
    <property type="molecule type" value="Genomic_DNA"/>
</dbReference>
<evidence type="ECO:0000256" key="2">
    <source>
        <dbReference type="SAM" id="Phobius"/>
    </source>
</evidence>
<evidence type="ECO:0000313" key="3">
    <source>
        <dbReference type="EMBL" id="KZT03788.1"/>
    </source>
</evidence>
<evidence type="ECO:0000313" key="4">
    <source>
        <dbReference type="Proteomes" id="UP000076871"/>
    </source>
</evidence>
<dbReference type="RefSeq" id="XP_040761528.1">
    <property type="nucleotide sequence ID" value="XM_040912949.1"/>
</dbReference>
<dbReference type="OrthoDB" id="2752355at2759"/>
<proteinExistence type="predicted"/>
<feature type="transmembrane region" description="Helical" evidence="2">
    <location>
        <begin position="25"/>
        <end position="41"/>
    </location>
</feature>
<protein>
    <submittedName>
        <fullName evidence="3">Uncharacterized protein</fullName>
    </submittedName>
</protein>
<keyword evidence="2" id="KW-1133">Transmembrane helix</keyword>
<feature type="region of interest" description="Disordered" evidence="1">
    <location>
        <begin position="69"/>
        <end position="91"/>
    </location>
</feature>
<evidence type="ECO:0000256" key="1">
    <source>
        <dbReference type="SAM" id="MobiDB-lite"/>
    </source>
</evidence>
<name>A0A165CZ46_9APHY</name>
<keyword evidence="2" id="KW-0472">Membrane</keyword>
<dbReference type="AlphaFoldDB" id="A0A165CZ46"/>
<feature type="region of interest" description="Disordered" evidence="1">
    <location>
        <begin position="1"/>
        <end position="23"/>
    </location>
</feature>
<reference evidence="3 4" key="1">
    <citation type="journal article" date="2016" name="Mol. Biol. Evol.">
        <title>Comparative Genomics of Early-Diverging Mushroom-Forming Fungi Provides Insights into the Origins of Lignocellulose Decay Capabilities.</title>
        <authorList>
            <person name="Nagy L.G."/>
            <person name="Riley R."/>
            <person name="Tritt A."/>
            <person name="Adam C."/>
            <person name="Daum C."/>
            <person name="Floudas D."/>
            <person name="Sun H."/>
            <person name="Yadav J.S."/>
            <person name="Pangilinan J."/>
            <person name="Larsson K.H."/>
            <person name="Matsuura K."/>
            <person name="Barry K."/>
            <person name="Labutti K."/>
            <person name="Kuo R."/>
            <person name="Ohm R.A."/>
            <person name="Bhattacharya S.S."/>
            <person name="Shirouzu T."/>
            <person name="Yoshinaga Y."/>
            <person name="Martin F.M."/>
            <person name="Grigoriev I.V."/>
            <person name="Hibbett D.S."/>
        </authorList>
    </citation>
    <scope>NUCLEOTIDE SEQUENCE [LARGE SCALE GENOMIC DNA]</scope>
    <source>
        <strain evidence="3 4">93-53</strain>
    </source>
</reference>
<sequence>MNSELARKPPPPHIPANVTGGSGKAPGVTTVIAGLGLFWYAQQWMFRKKREIMGPVSIPTWEYRMRQQPSPMSYQRMSGSNFGKSSDQTRV</sequence>
<dbReference type="Proteomes" id="UP000076871">
    <property type="component" value="Unassembled WGS sequence"/>
</dbReference>
<dbReference type="GeneID" id="63829977"/>
<gene>
    <name evidence="3" type="ORF">LAESUDRAFT_761635</name>
</gene>
<dbReference type="InParanoid" id="A0A165CZ46"/>
<keyword evidence="4" id="KW-1185">Reference proteome</keyword>